<dbReference type="InterPro" id="IPR000782">
    <property type="entry name" value="FAS1_domain"/>
</dbReference>
<keyword evidence="2" id="KW-0325">Glycoprotein</keyword>
<name>A0ABD3JU07_EUCGL</name>
<evidence type="ECO:0000256" key="1">
    <source>
        <dbReference type="ARBA" id="ARBA00007843"/>
    </source>
</evidence>
<dbReference type="Proteomes" id="UP001634007">
    <property type="component" value="Unassembled WGS sequence"/>
</dbReference>
<dbReference type="Gene3D" id="2.30.180.10">
    <property type="entry name" value="FAS1 domain"/>
    <property type="match status" value="1"/>
</dbReference>
<organism evidence="5 6">
    <name type="scientific">Eucalyptus globulus</name>
    <name type="common">Tasmanian blue gum</name>
    <dbReference type="NCBI Taxonomy" id="34317"/>
    <lineage>
        <taxon>Eukaryota</taxon>
        <taxon>Viridiplantae</taxon>
        <taxon>Streptophyta</taxon>
        <taxon>Embryophyta</taxon>
        <taxon>Tracheophyta</taxon>
        <taxon>Spermatophyta</taxon>
        <taxon>Magnoliopsida</taxon>
        <taxon>eudicotyledons</taxon>
        <taxon>Gunneridae</taxon>
        <taxon>Pentapetalae</taxon>
        <taxon>rosids</taxon>
        <taxon>malvids</taxon>
        <taxon>Myrtales</taxon>
        <taxon>Myrtaceae</taxon>
        <taxon>Myrtoideae</taxon>
        <taxon>Eucalypteae</taxon>
        <taxon>Eucalyptus</taxon>
    </lineage>
</organism>
<feature type="signal peptide" evidence="3">
    <location>
        <begin position="1"/>
        <end position="21"/>
    </location>
</feature>
<gene>
    <name evidence="5" type="ORF">ACJRO7_028288</name>
</gene>
<sequence>MATPVSAIALLLLSLLPLCSPLPLESLKEATHVLSNSGFVSMSLTLNLISKTLMSPQVPSLTVFSPADDSFAQFGQPPLSLLQFHFSPHALSLDTLRSLPRGAKISTMNANHSLMVTTSPSDYQVEINSVKIVGSPVFNDGNLVVFGIEMFFDPEFQTSAPVQSPVLGLECVAPRYGGLEDLSSGNVFGEACGAMRSKGYFAMASFLGLQLMKLKGDNQMLTVFTPSDEAMMNHTGSFSDYPSIFLRHVIPCKLSSSDLLEFNNGILVHTHLEGFVIEVTGSGDRLMLNGVPMTSPDIYTSDWLSVHGVLDVIAAREGGQPGMEVSSKSGRV</sequence>
<proteinExistence type="inferred from homology"/>
<feature type="chain" id="PRO_5044878700" description="FAS1 domain-containing protein" evidence="3">
    <location>
        <begin position="22"/>
        <end position="332"/>
    </location>
</feature>
<evidence type="ECO:0000259" key="4">
    <source>
        <dbReference type="PROSITE" id="PS50213"/>
    </source>
</evidence>
<dbReference type="EMBL" id="JBJKBG010000007">
    <property type="protein sequence ID" value="KAL3731386.1"/>
    <property type="molecule type" value="Genomic_DNA"/>
</dbReference>
<comment type="similarity">
    <text evidence="1">Belongs to the fasciclin-like AGP family.</text>
</comment>
<keyword evidence="2" id="KW-0654">Proteoglycan</keyword>
<dbReference type="PANTHER" id="PTHR33985">
    <property type="entry name" value="OS02G0491300 PROTEIN-RELATED"/>
    <property type="match status" value="1"/>
</dbReference>
<evidence type="ECO:0000313" key="5">
    <source>
        <dbReference type="EMBL" id="KAL3731386.1"/>
    </source>
</evidence>
<dbReference type="AlphaFoldDB" id="A0ABD3JU07"/>
<keyword evidence="3" id="KW-0732">Signal</keyword>
<reference evidence="5 6" key="1">
    <citation type="submission" date="2024-11" db="EMBL/GenBank/DDBJ databases">
        <title>Chromosome-level genome assembly of Eucalyptus globulus Labill. provides insights into its genome evolution.</title>
        <authorList>
            <person name="Li X."/>
        </authorList>
    </citation>
    <scope>NUCLEOTIDE SEQUENCE [LARGE SCALE GENOMIC DNA]</scope>
    <source>
        <strain evidence="5">CL2024</strain>
        <tissue evidence="5">Fresh tender leaves</tissue>
    </source>
</reference>
<feature type="domain" description="FAS1" evidence="4">
    <location>
        <begin position="184"/>
        <end position="317"/>
    </location>
</feature>
<evidence type="ECO:0000256" key="3">
    <source>
        <dbReference type="SAM" id="SignalP"/>
    </source>
</evidence>
<accession>A0ABD3JU07</accession>
<protein>
    <recommendedName>
        <fullName evidence="4">FAS1 domain-containing protein</fullName>
    </recommendedName>
</protein>
<dbReference type="InterPro" id="IPR036378">
    <property type="entry name" value="FAS1_dom_sf"/>
</dbReference>
<dbReference type="Pfam" id="PF02469">
    <property type="entry name" value="Fasciclin"/>
    <property type="match status" value="1"/>
</dbReference>
<dbReference type="PROSITE" id="PS50213">
    <property type="entry name" value="FAS1"/>
    <property type="match status" value="2"/>
</dbReference>
<evidence type="ECO:0000256" key="2">
    <source>
        <dbReference type="ARBA" id="ARBA00022974"/>
    </source>
</evidence>
<dbReference type="PANTHER" id="PTHR33985:SF17">
    <property type="entry name" value="FASCICLIN-LIKE ARABINOGALACTAN PROTEIN 20"/>
    <property type="match status" value="1"/>
</dbReference>
<dbReference type="InterPro" id="IPR052806">
    <property type="entry name" value="Fasciclin-like_AGP"/>
</dbReference>
<feature type="domain" description="FAS1" evidence="4">
    <location>
        <begin position="27"/>
        <end position="151"/>
    </location>
</feature>
<comment type="caution">
    <text evidence="5">The sequence shown here is derived from an EMBL/GenBank/DDBJ whole genome shotgun (WGS) entry which is preliminary data.</text>
</comment>
<dbReference type="SMART" id="SM00554">
    <property type="entry name" value="FAS1"/>
    <property type="match status" value="2"/>
</dbReference>
<evidence type="ECO:0000313" key="6">
    <source>
        <dbReference type="Proteomes" id="UP001634007"/>
    </source>
</evidence>
<keyword evidence="6" id="KW-1185">Reference proteome</keyword>
<dbReference type="SUPFAM" id="SSF82153">
    <property type="entry name" value="FAS1 domain"/>
    <property type="match status" value="2"/>
</dbReference>